<evidence type="ECO:0000313" key="3">
    <source>
        <dbReference type="Proteomes" id="UP001595528"/>
    </source>
</evidence>
<reference evidence="3" key="1">
    <citation type="journal article" date="2019" name="Int. J. Syst. Evol. Microbiol.">
        <title>The Global Catalogue of Microorganisms (GCM) 10K type strain sequencing project: providing services to taxonomists for standard genome sequencing and annotation.</title>
        <authorList>
            <consortium name="The Broad Institute Genomics Platform"/>
            <consortium name="The Broad Institute Genome Sequencing Center for Infectious Disease"/>
            <person name="Wu L."/>
            <person name="Ma J."/>
        </authorList>
    </citation>
    <scope>NUCLEOTIDE SEQUENCE [LARGE SCALE GENOMIC DNA]</scope>
    <source>
        <strain evidence="3">KCTC 42964</strain>
    </source>
</reference>
<dbReference type="SUPFAM" id="SSF51556">
    <property type="entry name" value="Metallo-dependent hydrolases"/>
    <property type="match status" value="1"/>
</dbReference>
<dbReference type="PANTHER" id="PTHR22642:SF2">
    <property type="entry name" value="PROTEIN LONG AFTER FAR-RED 3"/>
    <property type="match status" value="1"/>
</dbReference>
<dbReference type="PANTHER" id="PTHR22642">
    <property type="entry name" value="IMIDAZOLONEPROPIONASE"/>
    <property type="match status" value="1"/>
</dbReference>
<dbReference type="EMBL" id="JBHRTR010000010">
    <property type="protein sequence ID" value="MFC3226337.1"/>
    <property type="molecule type" value="Genomic_DNA"/>
</dbReference>
<dbReference type="EC" id="3.5.-.-" evidence="2"/>
<dbReference type="SUPFAM" id="SSF51338">
    <property type="entry name" value="Composite domain of metallo-dependent hydrolases"/>
    <property type="match status" value="1"/>
</dbReference>
<dbReference type="RefSeq" id="WP_379898256.1">
    <property type="nucleotide sequence ID" value="NZ_JBHRTR010000010.1"/>
</dbReference>
<keyword evidence="3" id="KW-1185">Reference proteome</keyword>
<evidence type="ECO:0000313" key="2">
    <source>
        <dbReference type="EMBL" id="MFC3226337.1"/>
    </source>
</evidence>
<dbReference type="GO" id="GO:0016787">
    <property type="term" value="F:hydrolase activity"/>
    <property type="evidence" value="ECO:0007669"/>
    <property type="project" value="UniProtKB-KW"/>
</dbReference>
<dbReference type="Proteomes" id="UP001595528">
    <property type="component" value="Unassembled WGS sequence"/>
</dbReference>
<dbReference type="Gene3D" id="2.30.40.10">
    <property type="entry name" value="Urease, subunit C, domain 1"/>
    <property type="match status" value="1"/>
</dbReference>
<accession>A0ABV7KWE4</accession>
<evidence type="ECO:0000259" key="1">
    <source>
        <dbReference type="Pfam" id="PF07969"/>
    </source>
</evidence>
<dbReference type="InterPro" id="IPR011059">
    <property type="entry name" value="Metal-dep_hydrolase_composite"/>
</dbReference>
<proteinExistence type="predicted"/>
<keyword evidence="2" id="KW-0378">Hydrolase</keyword>
<dbReference type="Gene3D" id="3.20.20.140">
    <property type="entry name" value="Metal-dependent hydrolases"/>
    <property type="match status" value="1"/>
</dbReference>
<dbReference type="InterPro" id="IPR013108">
    <property type="entry name" value="Amidohydro_3"/>
</dbReference>
<organism evidence="2 3">
    <name type="scientific">Marinibaculum pumilum</name>
    <dbReference type="NCBI Taxonomy" id="1766165"/>
    <lineage>
        <taxon>Bacteria</taxon>
        <taxon>Pseudomonadati</taxon>
        <taxon>Pseudomonadota</taxon>
        <taxon>Alphaproteobacteria</taxon>
        <taxon>Rhodospirillales</taxon>
        <taxon>Rhodospirillaceae</taxon>
        <taxon>Marinibaculum</taxon>
    </lineage>
</organism>
<dbReference type="InterPro" id="IPR032466">
    <property type="entry name" value="Metal_Hydrolase"/>
</dbReference>
<protein>
    <submittedName>
        <fullName evidence="2">Amidohydrolase</fullName>
        <ecNumber evidence="2">3.5.-.-</ecNumber>
    </submittedName>
</protein>
<gene>
    <name evidence="2" type="ORF">ACFOGJ_03805</name>
</gene>
<dbReference type="Pfam" id="PF07969">
    <property type="entry name" value="Amidohydro_3"/>
    <property type="match status" value="1"/>
</dbReference>
<comment type="caution">
    <text evidence="2">The sequence shown here is derived from an EMBL/GenBank/DDBJ whole genome shotgun (WGS) entry which is preliminary data.</text>
</comment>
<name>A0ABV7KWE4_9PROT</name>
<dbReference type="Gene3D" id="3.10.310.70">
    <property type="match status" value="1"/>
</dbReference>
<sequence>MIPNAEPVLLHGGPIHTMAGPGAVADAEAVLLVDGRVAATGSRAELKGRASAPCREVDLQGATALPGLVDTHPHLLHFAMRRGSFVDLTDARNHADIAERIAAHAARVPAGEWIYCTPVGEPWYFIRRSWRDLAERRLPDRHVLDRAAPDHPVMIQAWTPVTPNVVAFNSHALRALSITDFIPDRVCGVELEKDDDGRLTGLMRGPVNNMYCFDPWWTQIQSKLPPPRLDLPATTRAAMADYNRMGVTAIYEAHNMVEPHIQAYAALHAAGDMSLRVMAAMEVEPYAFAPFQPKTMAEFEAALERARALNRDGDDWFRVSGATLSDGGPCGPGFLRIYDPYLGPDGETIARAPRFISAEKSARFVAYCRTHGLRANFVAGAYLDIDDFLAAVEADEGRQAIAGRHWLMQHCILISPDQGERLHALGFDVTTSLSFSWGKGELYGERIGRHAWRDQVPVARLLRTGLNVGCGSDWGPKNMFEHIALATTQEFGRHPAGGPGHRNDGPDHAVSREAALALWTRRAGEVLRWPGLGTLAPGAHADVAVVDRDPLTCPVEDLPATQVLLTLSAGRPVHDPDGRMA</sequence>
<feature type="domain" description="Amidohydrolase 3" evidence="1">
    <location>
        <begin position="55"/>
        <end position="574"/>
    </location>
</feature>